<dbReference type="EMBL" id="FODV01000007">
    <property type="protein sequence ID" value="SEO90518.1"/>
    <property type="molecule type" value="Genomic_DNA"/>
</dbReference>
<keyword evidence="5" id="KW-1185">Reference proteome</keyword>
<keyword evidence="1" id="KW-0479">Metal-binding</keyword>
<evidence type="ECO:0008006" key="6">
    <source>
        <dbReference type="Google" id="ProtNLM"/>
    </source>
</evidence>
<protein>
    <recommendedName>
        <fullName evidence="6">RING-type domain-containing protein</fullName>
    </recommendedName>
</protein>
<evidence type="ECO:0000313" key="4">
    <source>
        <dbReference type="EMBL" id="SEO90518.1"/>
    </source>
</evidence>
<accession>A0A1H8TJ28</accession>
<dbReference type="OrthoDB" id="189657at2157"/>
<dbReference type="PROSITE" id="PS01359">
    <property type="entry name" value="ZF_PHD_1"/>
    <property type="match status" value="1"/>
</dbReference>
<dbReference type="GO" id="GO:0008270">
    <property type="term" value="F:zinc ion binding"/>
    <property type="evidence" value="ECO:0007669"/>
    <property type="project" value="UniProtKB-KW"/>
</dbReference>
<proteinExistence type="predicted"/>
<evidence type="ECO:0000313" key="5">
    <source>
        <dbReference type="Proteomes" id="UP000199126"/>
    </source>
</evidence>
<dbReference type="InterPro" id="IPR019786">
    <property type="entry name" value="Zinc_finger_PHD-type_CS"/>
</dbReference>
<dbReference type="AlphaFoldDB" id="A0A1H8TJ28"/>
<dbReference type="Proteomes" id="UP000199126">
    <property type="component" value="Unassembled WGS sequence"/>
</dbReference>
<dbReference type="SUPFAM" id="SSF57903">
    <property type="entry name" value="FYVE/PHD zinc finger"/>
    <property type="match status" value="1"/>
</dbReference>
<keyword evidence="2" id="KW-0863">Zinc-finger</keyword>
<evidence type="ECO:0000256" key="2">
    <source>
        <dbReference type="ARBA" id="ARBA00022771"/>
    </source>
</evidence>
<organism evidence="4 5">
    <name type="scientific">Halogranum amylolyticum</name>
    <dbReference type="NCBI Taxonomy" id="660520"/>
    <lineage>
        <taxon>Archaea</taxon>
        <taxon>Methanobacteriati</taxon>
        <taxon>Methanobacteriota</taxon>
        <taxon>Stenosarchaea group</taxon>
        <taxon>Halobacteria</taxon>
        <taxon>Halobacteriales</taxon>
        <taxon>Haloferacaceae</taxon>
    </lineage>
</organism>
<dbReference type="RefSeq" id="WP_170864812.1">
    <property type="nucleotide sequence ID" value="NZ_FODV01000007.1"/>
</dbReference>
<evidence type="ECO:0000256" key="3">
    <source>
        <dbReference type="ARBA" id="ARBA00022833"/>
    </source>
</evidence>
<sequence>MLINERCTVCHQDIEPDDAVVCELCETTVHDGCTAYETAFECPKCADDPVVGVIEL</sequence>
<evidence type="ECO:0000256" key="1">
    <source>
        <dbReference type="ARBA" id="ARBA00022723"/>
    </source>
</evidence>
<name>A0A1H8TJ28_9EURY</name>
<gene>
    <name evidence="4" type="ORF">SAMN04487948_10766</name>
</gene>
<reference evidence="5" key="1">
    <citation type="submission" date="2016-10" db="EMBL/GenBank/DDBJ databases">
        <authorList>
            <person name="Varghese N."/>
            <person name="Submissions S."/>
        </authorList>
    </citation>
    <scope>NUCLEOTIDE SEQUENCE [LARGE SCALE GENOMIC DNA]</scope>
    <source>
        <strain evidence="5">CGMCC 1.10121</strain>
    </source>
</reference>
<dbReference type="InterPro" id="IPR011011">
    <property type="entry name" value="Znf_FYVE_PHD"/>
</dbReference>
<keyword evidence="3" id="KW-0862">Zinc</keyword>